<dbReference type="InterPro" id="IPR050411">
    <property type="entry name" value="AlphaKG_dependent_hydroxylases"/>
</dbReference>
<dbReference type="FunCoup" id="A0A5N4ASS3">
    <property type="interactions" value="145"/>
</dbReference>
<dbReference type="PANTHER" id="PTHR10696:SF33">
    <property type="entry name" value="GAMMA-BUTYROBETAINE DIOXYGENASE"/>
    <property type="match status" value="1"/>
</dbReference>
<evidence type="ECO:0000256" key="6">
    <source>
        <dbReference type="ARBA" id="ARBA00022873"/>
    </source>
</evidence>
<keyword evidence="5" id="KW-0479">Metal-binding</keyword>
<dbReference type="Pfam" id="PF06155">
    <property type="entry name" value="GBBH-like_N"/>
    <property type="match status" value="1"/>
</dbReference>
<dbReference type="InterPro" id="IPR010376">
    <property type="entry name" value="GBBH-like_N"/>
</dbReference>
<dbReference type="AlphaFoldDB" id="A0A5N4ASS3"/>
<dbReference type="InterPro" id="IPR038492">
    <property type="entry name" value="GBBH-like_N_sf"/>
</dbReference>
<gene>
    <name evidence="12" type="ORF">PPYR_06106</name>
</gene>
<dbReference type="GO" id="GO:0005739">
    <property type="term" value="C:mitochondrion"/>
    <property type="evidence" value="ECO:0007669"/>
    <property type="project" value="TreeGrafter"/>
</dbReference>
<dbReference type="Gene3D" id="3.60.130.10">
    <property type="entry name" value="Clavaminate synthase-like"/>
    <property type="match status" value="1"/>
</dbReference>
<evidence type="ECO:0000313" key="12">
    <source>
        <dbReference type="EMBL" id="KAB0800366.1"/>
    </source>
</evidence>
<dbReference type="FunFam" id="3.60.130.10:FF:000001">
    <property type="entry name" value="Trimethyllysine dioxygenase, mitochondrial"/>
    <property type="match status" value="1"/>
</dbReference>
<sequence length="402" mass="47159">MYPRQQAVTRLKQLTQLIRNYSSARLCENKENLILDIQKQQEVFPLVWLRDNCKCTSCFHEHSTSRIIKWINFDTSPKVSTIEITNDNNLVLQWHDKHISKFSIDWLKERSFREDSQQKYLQENYRPARIPWSQETFDAARKVYEYEDIMKNDHALYNWLVDFARYGMVFTRNAPNDNHAAAKVANRIAFIRKTHYVEEFEVRHTPGTSNVAYLSGSLQLHTDLPYYEYVPGAIILHCLVQTDGEGGDSLLSDGLYHAEKLRQENKEAFDLLSSVEVNWLDIGSEHGDKYHTIFRCPVIRLDLQGNIDKIHYSVPQRDSHFTVDVKHVKPWYEALKLFVNSITHGTSKLKLQPGELLAVDNVRLLHGRTSYQDSDKTERYLKGVYIDWDELFSKMRVLKSQK</sequence>
<evidence type="ECO:0008006" key="14">
    <source>
        <dbReference type="Google" id="ProtNLM"/>
    </source>
</evidence>
<dbReference type="InterPro" id="IPR042098">
    <property type="entry name" value="TauD-like_sf"/>
</dbReference>
<protein>
    <recommendedName>
        <fullName evidence="14">Gamma-butyrobetaine dioxygenase</fullName>
    </recommendedName>
</protein>
<evidence type="ECO:0000256" key="8">
    <source>
        <dbReference type="ARBA" id="ARBA00023002"/>
    </source>
</evidence>
<evidence type="ECO:0000256" key="9">
    <source>
        <dbReference type="ARBA" id="ARBA00023004"/>
    </source>
</evidence>
<dbReference type="OrthoDB" id="406634at2759"/>
<keyword evidence="6" id="KW-0124">Carnitine biosynthesis</keyword>
<feature type="domain" description="Gamma-butyrobetaine hydroxylase-like N-terminal" evidence="11">
    <location>
        <begin position="39"/>
        <end position="107"/>
    </location>
</feature>
<organism evidence="12 13">
    <name type="scientific">Photinus pyralis</name>
    <name type="common">Common eastern firefly</name>
    <name type="synonym">Lampyris pyralis</name>
    <dbReference type="NCBI Taxonomy" id="7054"/>
    <lineage>
        <taxon>Eukaryota</taxon>
        <taxon>Metazoa</taxon>
        <taxon>Ecdysozoa</taxon>
        <taxon>Arthropoda</taxon>
        <taxon>Hexapoda</taxon>
        <taxon>Insecta</taxon>
        <taxon>Pterygota</taxon>
        <taxon>Neoptera</taxon>
        <taxon>Endopterygota</taxon>
        <taxon>Coleoptera</taxon>
        <taxon>Polyphaga</taxon>
        <taxon>Elateriformia</taxon>
        <taxon>Elateroidea</taxon>
        <taxon>Lampyridae</taxon>
        <taxon>Lampyrinae</taxon>
        <taxon>Photinus</taxon>
    </lineage>
</organism>
<dbReference type="GO" id="GO:0016706">
    <property type="term" value="F:2-oxoglutarate-dependent dioxygenase activity"/>
    <property type="evidence" value="ECO:0007669"/>
    <property type="project" value="UniProtKB-ARBA"/>
</dbReference>
<evidence type="ECO:0000256" key="7">
    <source>
        <dbReference type="ARBA" id="ARBA00022964"/>
    </source>
</evidence>
<evidence type="ECO:0000256" key="4">
    <source>
        <dbReference type="ARBA" id="ARBA00008654"/>
    </source>
</evidence>
<evidence type="ECO:0000256" key="2">
    <source>
        <dbReference type="ARBA" id="ARBA00001961"/>
    </source>
</evidence>
<dbReference type="GO" id="GO:0045329">
    <property type="term" value="P:carnitine biosynthetic process"/>
    <property type="evidence" value="ECO:0007669"/>
    <property type="project" value="UniProtKB-UniPathway"/>
</dbReference>
<dbReference type="CDD" id="cd00250">
    <property type="entry name" value="CAS_like"/>
    <property type="match status" value="1"/>
</dbReference>
<keyword evidence="7" id="KW-0223">Dioxygenase</keyword>
<dbReference type="SUPFAM" id="SSF51197">
    <property type="entry name" value="Clavaminate synthase-like"/>
    <property type="match status" value="1"/>
</dbReference>
<dbReference type="Proteomes" id="UP000327044">
    <property type="component" value="Unassembled WGS sequence"/>
</dbReference>
<dbReference type="Pfam" id="PF02668">
    <property type="entry name" value="TauD"/>
    <property type="match status" value="1"/>
</dbReference>
<evidence type="ECO:0000256" key="3">
    <source>
        <dbReference type="ARBA" id="ARBA00005022"/>
    </source>
</evidence>
<dbReference type="InterPro" id="IPR003819">
    <property type="entry name" value="TauD/TfdA-like"/>
</dbReference>
<name>A0A5N4ASS3_PHOPY</name>
<dbReference type="FunFam" id="3.30.2020.30:FF:000002">
    <property type="entry name" value="Putative gamma-butyrobetaine dioxygenase"/>
    <property type="match status" value="1"/>
</dbReference>
<feature type="domain" description="TauD/TfdA-like" evidence="10">
    <location>
        <begin position="140"/>
        <end position="385"/>
    </location>
</feature>
<keyword evidence="9" id="KW-0408">Iron</keyword>
<dbReference type="GO" id="GO:0046872">
    <property type="term" value="F:metal ion binding"/>
    <property type="evidence" value="ECO:0007669"/>
    <property type="project" value="UniProtKB-KW"/>
</dbReference>
<evidence type="ECO:0000256" key="1">
    <source>
        <dbReference type="ARBA" id="ARBA00001954"/>
    </source>
</evidence>
<comment type="pathway">
    <text evidence="3">Amine and polyamine biosynthesis; carnitine biosynthesis.</text>
</comment>
<keyword evidence="8" id="KW-0560">Oxidoreductase</keyword>
<dbReference type="PANTHER" id="PTHR10696">
    <property type="entry name" value="GAMMA-BUTYROBETAINE HYDROXYLASE-RELATED"/>
    <property type="match status" value="1"/>
</dbReference>
<comment type="cofactor">
    <cofactor evidence="1">
        <name>Fe(2+)</name>
        <dbReference type="ChEBI" id="CHEBI:29033"/>
    </cofactor>
</comment>
<proteinExistence type="inferred from homology"/>
<comment type="caution">
    <text evidence="12">The sequence shown here is derived from an EMBL/GenBank/DDBJ whole genome shotgun (WGS) entry which is preliminary data.</text>
</comment>
<dbReference type="InParanoid" id="A0A5N4ASS3"/>
<evidence type="ECO:0000256" key="5">
    <source>
        <dbReference type="ARBA" id="ARBA00022723"/>
    </source>
</evidence>
<reference evidence="12 13" key="1">
    <citation type="journal article" date="2018" name="Elife">
        <title>Firefly genomes illuminate parallel origins of bioluminescence in beetles.</title>
        <authorList>
            <person name="Fallon T.R."/>
            <person name="Lower S.E."/>
            <person name="Chang C.H."/>
            <person name="Bessho-Uehara M."/>
            <person name="Martin G.J."/>
            <person name="Bewick A.J."/>
            <person name="Behringer M."/>
            <person name="Debat H.J."/>
            <person name="Wong I."/>
            <person name="Day J.C."/>
            <person name="Suvorov A."/>
            <person name="Silva C.J."/>
            <person name="Stanger-Hall K.F."/>
            <person name="Hall D.W."/>
            <person name="Schmitz R.J."/>
            <person name="Nelson D.R."/>
            <person name="Lewis S.M."/>
            <person name="Shigenobu S."/>
            <person name="Bybee S.M."/>
            <person name="Larracuente A.M."/>
            <person name="Oba Y."/>
            <person name="Weng J.K."/>
        </authorList>
    </citation>
    <scope>NUCLEOTIDE SEQUENCE [LARGE SCALE GENOMIC DNA]</scope>
    <source>
        <strain evidence="12">1611_PpyrPB1</strain>
        <tissue evidence="12">Whole body</tissue>
    </source>
</reference>
<dbReference type="UniPathway" id="UPA00118"/>
<dbReference type="EMBL" id="VVIM01000004">
    <property type="protein sequence ID" value="KAB0800366.1"/>
    <property type="molecule type" value="Genomic_DNA"/>
</dbReference>
<evidence type="ECO:0000259" key="10">
    <source>
        <dbReference type="Pfam" id="PF02668"/>
    </source>
</evidence>
<evidence type="ECO:0000313" key="13">
    <source>
        <dbReference type="Proteomes" id="UP000327044"/>
    </source>
</evidence>
<comment type="similarity">
    <text evidence="4">Belongs to the gamma-BBH/TMLD family.</text>
</comment>
<dbReference type="Gene3D" id="3.30.2020.30">
    <property type="match status" value="1"/>
</dbReference>
<accession>A0A5N4ASS3</accession>
<keyword evidence="13" id="KW-1185">Reference proteome</keyword>
<comment type="cofactor">
    <cofactor evidence="2">
        <name>L-ascorbate</name>
        <dbReference type="ChEBI" id="CHEBI:38290"/>
    </cofactor>
</comment>
<evidence type="ECO:0000259" key="11">
    <source>
        <dbReference type="Pfam" id="PF06155"/>
    </source>
</evidence>